<sequence>MIAYPSIDPVALELGPLKVHWYGIMYLVGFAGAYWLLNLRAKKSGSWTSEQVSDLVFWGAMGVILGGRIGYVLFYNFSHFLSDPLSLFYIWEGGMSFHGGLIGVMSSLYIYGRRINKTFFEMMDFVAPVVPVGLGAGRIGNFIGGELWGRVSDVPWAMVFPRGGDLPRHPSQLYQFALEGVALFVILWWFSAKPRPRMAVSGLFLAFYGLFRFIVEFARQPDEHLGFIYGGWLTMGQLLSTPMILLGVAVVWFAYHSESSIQNKSTSR</sequence>
<keyword evidence="4 7" id="KW-0812">Transmembrane</keyword>
<dbReference type="PANTHER" id="PTHR30589:SF0">
    <property type="entry name" value="PHOSPHATIDYLGLYCEROL--PROLIPOPROTEIN DIACYLGLYCERYL TRANSFERASE"/>
    <property type="match status" value="1"/>
</dbReference>
<comment type="pathway">
    <text evidence="7">Protein modification; lipoprotein biosynthesis (diacylglyceryl transfer).</text>
</comment>
<evidence type="ECO:0000256" key="3">
    <source>
        <dbReference type="ARBA" id="ARBA00022679"/>
    </source>
</evidence>
<dbReference type="Proteomes" id="UP001501565">
    <property type="component" value="Unassembled WGS sequence"/>
</dbReference>
<evidence type="ECO:0000256" key="7">
    <source>
        <dbReference type="HAMAP-Rule" id="MF_01147"/>
    </source>
</evidence>
<dbReference type="RefSeq" id="WP_344800965.1">
    <property type="nucleotide sequence ID" value="NZ_BAABBN010000017.1"/>
</dbReference>
<comment type="catalytic activity">
    <reaction evidence="7">
        <text>L-cysteinyl-[prolipoprotein] + a 1,2-diacyl-sn-glycero-3-phospho-(1'-sn-glycerol) = an S-1,2-diacyl-sn-glyceryl-L-cysteinyl-[prolipoprotein] + sn-glycerol 1-phosphate + H(+)</text>
        <dbReference type="Rhea" id="RHEA:56712"/>
        <dbReference type="Rhea" id="RHEA-COMP:14679"/>
        <dbReference type="Rhea" id="RHEA-COMP:14680"/>
        <dbReference type="ChEBI" id="CHEBI:15378"/>
        <dbReference type="ChEBI" id="CHEBI:29950"/>
        <dbReference type="ChEBI" id="CHEBI:57685"/>
        <dbReference type="ChEBI" id="CHEBI:64716"/>
        <dbReference type="ChEBI" id="CHEBI:140658"/>
        <dbReference type="EC" id="2.5.1.145"/>
    </reaction>
</comment>
<dbReference type="PROSITE" id="PS01311">
    <property type="entry name" value="LGT"/>
    <property type="match status" value="1"/>
</dbReference>
<organism evidence="8 9">
    <name type="scientific">Litoribacillus peritrichatus</name>
    <dbReference type="NCBI Taxonomy" id="718191"/>
    <lineage>
        <taxon>Bacteria</taxon>
        <taxon>Pseudomonadati</taxon>
        <taxon>Pseudomonadota</taxon>
        <taxon>Gammaproteobacteria</taxon>
        <taxon>Oceanospirillales</taxon>
        <taxon>Oceanospirillaceae</taxon>
        <taxon>Litoribacillus</taxon>
    </lineage>
</organism>
<dbReference type="NCBIfam" id="TIGR00544">
    <property type="entry name" value="lgt"/>
    <property type="match status" value="1"/>
</dbReference>
<feature type="transmembrane region" description="Helical" evidence="7">
    <location>
        <begin position="20"/>
        <end position="37"/>
    </location>
</feature>
<name>A0ABP7NFQ0_9GAMM</name>
<keyword evidence="2 7" id="KW-1003">Cell membrane</keyword>
<evidence type="ECO:0000256" key="1">
    <source>
        <dbReference type="ARBA" id="ARBA00007150"/>
    </source>
</evidence>
<gene>
    <name evidence="7 8" type="primary">lgt</name>
    <name evidence="8" type="ORF">GCM10022277_45380</name>
</gene>
<dbReference type="GO" id="GO:0016740">
    <property type="term" value="F:transferase activity"/>
    <property type="evidence" value="ECO:0007669"/>
    <property type="project" value="UniProtKB-KW"/>
</dbReference>
<keyword evidence="6 7" id="KW-0472">Membrane</keyword>
<reference evidence="9" key="1">
    <citation type="journal article" date="2019" name="Int. J. Syst. Evol. Microbiol.">
        <title>The Global Catalogue of Microorganisms (GCM) 10K type strain sequencing project: providing services to taxonomists for standard genome sequencing and annotation.</title>
        <authorList>
            <consortium name="The Broad Institute Genomics Platform"/>
            <consortium name="The Broad Institute Genome Sequencing Center for Infectious Disease"/>
            <person name="Wu L."/>
            <person name="Ma J."/>
        </authorList>
    </citation>
    <scope>NUCLEOTIDE SEQUENCE [LARGE SCALE GENOMIC DNA]</scope>
    <source>
        <strain evidence="9">JCM 17551</strain>
    </source>
</reference>
<evidence type="ECO:0000256" key="6">
    <source>
        <dbReference type="ARBA" id="ARBA00023136"/>
    </source>
</evidence>
<keyword evidence="3 7" id="KW-0808">Transferase</keyword>
<keyword evidence="5 7" id="KW-1133">Transmembrane helix</keyword>
<feature type="transmembrane region" description="Helical" evidence="7">
    <location>
        <begin position="198"/>
        <end position="215"/>
    </location>
</feature>
<accession>A0ABP7NFQ0</accession>
<evidence type="ECO:0000256" key="5">
    <source>
        <dbReference type="ARBA" id="ARBA00022989"/>
    </source>
</evidence>
<dbReference type="InterPro" id="IPR001640">
    <property type="entry name" value="Lgt"/>
</dbReference>
<comment type="caution">
    <text evidence="8">The sequence shown here is derived from an EMBL/GenBank/DDBJ whole genome shotgun (WGS) entry which is preliminary data.</text>
</comment>
<comment type="subcellular location">
    <subcellularLocation>
        <location evidence="7">Cell membrane</location>
        <topology evidence="7">Multi-pass membrane protein</topology>
    </subcellularLocation>
</comment>
<evidence type="ECO:0000256" key="4">
    <source>
        <dbReference type="ARBA" id="ARBA00022692"/>
    </source>
</evidence>
<dbReference type="EC" id="2.5.1.145" evidence="7"/>
<comment type="similarity">
    <text evidence="1 7">Belongs to the Lgt family.</text>
</comment>
<dbReference type="PANTHER" id="PTHR30589">
    <property type="entry name" value="PROLIPOPROTEIN DIACYLGLYCERYL TRANSFERASE"/>
    <property type="match status" value="1"/>
</dbReference>
<proteinExistence type="inferred from homology"/>
<dbReference type="EMBL" id="BAABBN010000017">
    <property type="protein sequence ID" value="GAA3944610.1"/>
    <property type="molecule type" value="Genomic_DNA"/>
</dbReference>
<feature type="transmembrane region" description="Helical" evidence="7">
    <location>
        <begin position="173"/>
        <end position="191"/>
    </location>
</feature>
<dbReference type="HAMAP" id="MF_01147">
    <property type="entry name" value="Lgt"/>
    <property type="match status" value="1"/>
</dbReference>
<evidence type="ECO:0000256" key="2">
    <source>
        <dbReference type="ARBA" id="ARBA00022475"/>
    </source>
</evidence>
<keyword evidence="9" id="KW-1185">Reference proteome</keyword>
<evidence type="ECO:0000313" key="8">
    <source>
        <dbReference type="EMBL" id="GAA3944610.1"/>
    </source>
</evidence>
<feature type="binding site" evidence="7">
    <location>
        <position position="138"/>
    </location>
    <ligand>
        <name>a 1,2-diacyl-sn-glycero-3-phospho-(1'-sn-glycerol)</name>
        <dbReference type="ChEBI" id="CHEBI:64716"/>
    </ligand>
</feature>
<feature type="transmembrane region" description="Helical" evidence="7">
    <location>
        <begin position="227"/>
        <end position="255"/>
    </location>
</feature>
<feature type="transmembrane region" description="Helical" evidence="7">
    <location>
        <begin position="89"/>
        <end position="111"/>
    </location>
</feature>
<feature type="transmembrane region" description="Helical" evidence="7">
    <location>
        <begin position="57"/>
        <end position="77"/>
    </location>
</feature>
<dbReference type="Pfam" id="PF01790">
    <property type="entry name" value="LGT"/>
    <property type="match status" value="1"/>
</dbReference>
<evidence type="ECO:0000313" key="9">
    <source>
        <dbReference type="Proteomes" id="UP001501565"/>
    </source>
</evidence>
<protein>
    <recommendedName>
        <fullName evidence="7">Phosphatidylglycerol--prolipoprotein diacylglyceryl transferase</fullName>
        <ecNumber evidence="7">2.5.1.145</ecNumber>
    </recommendedName>
</protein>
<feature type="transmembrane region" description="Helical" evidence="7">
    <location>
        <begin position="123"/>
        <end position="143"/>
    </location>
</feature>
<comment type="function">
    <text evidence="7">Catalyzes the transfer of the diacylglyceryl group from phosphatidylglycerol to the sulfhydryl group of the N-terminal cysteine of a prolipoprotein, the first step in the formation of mature lipoproteins.</text>
</comment>